<protein>
    <submittedName>
        <fullName evidence="4">2-deoxy-D-gluconate 3-dehydrogenase</fullName>
    </submittedName>
</protein>
<keyword evidence="3" id="KW-0560">Oxidoreductase</keyword>
<dbReference type="InterPro" id="IPR052178">
    <property type="entry name" value="Sec_Metab_Biosynth_SDR"/>
</dbReference>
<dbReference type="OrthoDB" id="8653364at2"/>
<dbReference type="SUPFAM" id="SSF51735">
    <property type="entry name" value="NAD(P)-binding Rossmann-fold domains"/>
    <property type="match status" value="1"/>
</dbReference>
<evidence type="ECO:0000256" key="1">
    <source>
        <dbReference type="ARBA" id="ARBA00006484"/>
    </source>
</evidence>
<dbReference type="GO" id="GO:0016491">
    <property type="term" value="F:oxidoreductase activity"/>
    <property type="evidence" value="ECO:0007669"/>
    <property type="project" value="UniProtKB-KW"/>
</dbReference>
<dbReference type="InterPro" id="IPR002347">
    <property type="entry name" value="SDR_fam"/>
</dbReference>
<dbReference type="AlphaFoldDB" id="A0A084IKB4"/>
<evidence type="ECO:0000256" key="2">
    <source>
        <dbReference type="ARBA" id="ARBA00022857"/>
    </source>
</evidence>
<dbReference type="PRINTS" id="PR00081">
    <property type="entry name" value="GDHRDH"/>
</dbReference>
<keyword evidence="5" id="KW-1185">Reference proteome</keyword>
<comment type="caution">
    <text evidence="4">The sequence shown here is derived from an EMBL/GenBank/DDBJ whole genome shotgun (WGS) entry which is preliminary data.</text>
</comment>
<dbReference type="Proteomes" id="UP000028302">
    <property type="component" value="Unassembled WGS sequence"/>
</dbReference>
<keyword evidence="2" id="KW-0521">NADP</keyword>
<dbReference type="Pfam" id="PF13561">
    <property type="entry name" value="adh_short_C2"/>
    <property type="match status" value="1"/>
</dbReference>
<proteinExistence type="inferred from homology"/>
<dbReference type="EMBL" id="APNK01000016">
    <property type="protein sequence ID" value="KEZ77148.1"/>
    <property type="molecule type" value="Genomic_DNA"/>
</dbReference>
<evidence type="ECO:0000313" key="4">
    <source>
        <dbReference type="EMBL" id="KEZ77148.1"/>
    </source>
</evidence>
<dbReference type="PATRIC" id="fig|1304275.5.peg.2281"/>
<accession>A0A084IKB4</accession>
<dbReference type="RefSeq" id="WP_037338021.1">
    <property type="nucleotide sequence ID" value="NZ_APNK01000016.1"/>
</dbReference>
<dbReference type="InterPro" id="IPR020904">
    <property type="entry name" value="Sc_DH/Rdtase_CS"/>
</dbReference>
<organism evidence="4 5">
    <name type="scientific">Salinisphaera hydrothermalis (strain C41B8)</name>
    <dbReference type="NCBI Taxonomy" id="1304275"/>
    <lineage>
        <taxon>Bacteria</taxon>
        <taxon>Pseudomonadati</taxon>
        <taxon>Pseudomonadota</taxon>
        <taxon>Gammaproteobacteria</taxon>
        <taxon>Salinisphaerales</taxon>
        <taxon>Salinisphaeraceae</taxon>
        <taxon>Salinisphaera</taxon>
    </lineage>
</organism>
<comment type="similarity">
    <text evidence="1">Belongs to the short-chain dehydrogenases/reductases (SDR) family.</text>
</comment>
<dbReference type="FunFam" id="3.40.50.720:FF:000084">
    <property type="entry name" value="Short-chain dehydrogenase reductase"/>
    <property type="match status" value="1"/>
</dbReference>
<dbReference type="InterPro" id="IPR036291">
    <property type="entry name" value="NAD(P)-bd_dom_sf"/>
</dbReference>
<reference evidence="4 5" key="1">
    <citation type="submission" date="2013-03" db="EMBL/GenBank/DDBJ databases">
        <title>Salinisphaera hydrothermalis C41B8 Genome Sequencing.</title>
        <authorList>
            <person name="Li C."/>
            <person name="Lai Q."/>
            <person name="Shao Z."/>
        </authorList>
    </citation>
    <scope>NUCLEOTIDE SEQUENCE [LARGE SCALE GENOMIC DNA]</scope>
    <source>
        <strain evidence="4 5">C41B8</strain>
    </source>
</reference>
<sequence>MLERFRLDDRVALVTGAGSGLGRRFAVALAMAGAEVVLCGRRREPLEATAAAVDAEQGKFRVLPMDVTDRASVTPVFDELAAVGRIPDIVVCNAGVARPDSALTLSEQDWQATIETNLSGCWRVAQIAAQRLADAGRPGAIVNVGSILGQRVAGSLSAYAASKAGLEHLTRALALEWAAHDIRVNALAPGYIDTEMNRAFFETEAGQRMIRRIPQKRLGAPEDLDGALWLLVSDAGRYITGTTIAVDGGHRQSSL</sequence>
<dbReference type="eggNOG" id="COG1028">
    <property type="taxonomic scope" value="Bacteria"/>
</dbReference>
<gene>
    <name evidence="4" type="ORF">C41B8_11183</name>
</gene>
<dbReference type="Gene3D" id="3.40.50.720">
    <property type="entry name" value="NAD(P)-binding Rossmann-like Domain"/>
    <property type="match status" value="1"/>
</dbReference>
<dbReference type="STRING" id="1304275.C41B8_11183"/>
<dbReference type="PANTHER" id="PTHR43618:SF8">
    <property type="entry name" value="7ALPHA-HYDROXYSTEROID DEHYDROGENASE"/>
    <property type="match status" value="1"/>
</dbReference>
<evidence type="ECO:0000313" key="5">
    <source>
        <dbReference type="Proteomes" id="UP000028302"/>
    </source>
</evidence>
<dbReference type="PROSITE" id="PS00061">
    <property type="entry name" value="ADH_SHORT"/>
    <property type="match status" value="1"/>
</dbReference>
<evidence type="ECO:0000256" key="3">
    <source>
        <dbReference type="ARBA" id="ARBA00023002"/>
    </source>
</evidence>
<name>A0A084IKB4_SALHC</name>
<dbReference type="PRINTS" id="PR00080">
    <property type="entry name" value="SDRFAMILY"/>
</dbReference>
<dbReference type="PANTHER" id="PTHR43618">
    <property type="entry name" value="7-ALPHA-HYDROXYSTEROID DEHYDROGENASE"/>
    <property type="match status" value="1"/>
</dbReference>